<reference evidence="1 2" key="1">
    <citation type="submission" date="2020-03" db="EMBL/GenBank/DDBJ databases">
        <title>Genomic Encyclopedia of Type Strains, Phase IV (KMG-IV): sequencing the most valuable type-strain genomes for metagenomic binning, comparative biology and taxonomic classification.</title>
        <authorList>
            <person name="Goeker M."/>
        </authorList>
    </citation>
    <scope>NUCLEOTIDE SEQUENCE [LARGE SCALE GENOMIC DNA]</scope>
    <source>
        <strain evidence="1 2">DSM 101599</strain>
    </source>
</reference>
<dbReference type="Pfam" id="PF17170">
    <property type="entry name" value="DUF5128"/>
    <property type="match status" value="1"/>
</dbReference>
<sequence>MNKVLLLLLLLLFSCGLKEKNDKNKLRSINIKGSPKYISKNKIKEFDVEKEFKEKIIIPSDAFNDYINLFDLALSIEIIPLETKKESLFASATKVIVHSGDYYIHDIRNNRLLRFNKNGGFLNKIGTIGRGPEEVSSISDISIDKKNNLISILDLRSRFIIRYDEFGSYKDLKPLYCAVSNHEYLGNKIIFGVNKGVRNKHYSSIDRYSLIWGNENFNPEKKAFKNPEIVNNLTLPTSLKRINGRVFYNKAFSNKIWEIKKDKLIPILQVEYETNGLSEGFWKEKSNIEEIKKIMKEKIILTGNFIDSKHFYCFSAHFNGEISEFYYNKKNKSLIYGLTSSFTKGKNVNSLFFNPFYYKKGVFYSILKAELLTEILKANKNNKQLIKIIGEKKFKSLLDLNILDNSVIVKFKLKDFDER</sequence>
<comment type="caution">
    <text evidence="1">The sequence shown here is derived from an EMBL/GenBank/DDBJ whole genome shotgun (WGS) entry which is preliminary data.</text>
</comment>
<dbReference type="InterPro" id="IPR011042">
    <property type="entry name" value="6-blade_b-propeller_TolB-like"/>
</dbReference>
<protein>
    <recommendedName>
        <fullName evidence="3">6-bladed beta-propeller protein</fullName>
    </recommendedName>
</protein>
<dbReference type="Gene3D" id="2.120.10.30">
    <property type="entry name" value="TolB, C-terminal domain"/>
    <property type="match status" value="1"/>
</dbReference>
<keyword evidence="2" id="KW-1185">Reference proteome</keyword>
<dbReference type="Proteomes" id="UP000745859">
    <property type="component" value="Unassembled WGS sequence"/>
</dbReference>
<evidence type="ECO:0008006" key="3">
    <source>
        <dbReference type="Google" id="ProtNLM"/>
    </source>
</evidence>
<dbReference type="EMBL" id="JAASQL010000016">
    <property type="protein sequence ID" value="NIJ46623.1"/>
    <property type="molecule type" value="Genomic_DNA"/>
</dbReference>
<evidence type="ECO:0000313" key="1">
    <source>
        <dbReference type="EMBL" id="NIJ46623.1"/>
    </source>
</evidence>
<accession>A0ABX0UDW8</accession>
<dbReference type="RefSeq" id="WP_167191087.1">
    <property type="nucleotide sequence ID" value="NZ_JAASQL010000016.1"/>
</dbReference>
<proteinExistence type="predicted"/>
<dbReference type="SUPFAM" id="SSF63825">
    <property type="entry name" value="YWTD domain"/>
    <property type="match status" value="1"/>
</dbReference>
<gene>
    <name evidence="1" type="ORF">FHR24_003118</name>
</gene>
<name>A0ABX0UDW8_9FLAO</name>
<organism evidence="1 2">
    <name type="scientific">Wenyingzhuangia heitensis</name>
    <dbReference type="NCBI Taxonomy" id="1487859"/>
    <lineage>
        <taxon>Bacteria</taxon>
        <taxon>Pseudomonadati</taxon>
        <taxon>Bacteroidota</taxon>
        <taxon>Flavobacteriia</taxon>
        <taxon>Flavobacteriales</taxon>
        <taxon>Flavobacteriaceae</taxon>
        <taxon>Wenyingzhuangia</taxon>
    </lineage>
</organism>
<dbReference type="PROSITE" id="PS51257">
    <property type="entry name" value="PROKAR_LIPOPROTEIN"/>
    <property type="match status" value="1"/>
</dbReference>
<evidence type="ECO:0000313" key="2">
    <source>
        <dbReference type="Proteomes" id="UP000745859"/>
    </source>
</evidence>